<evidence type="ECO:0000313" key="2">
    <source>
        <dbReference type="EMBL" id="KAG9230532.1"/>
    </source>
</evidence>
<keyword evidence="3" id="KW-1185">Reference proteome</keyword>
<dbReference type="GO" id="GO:0016491">
    <property type="term" value="F:oxidoreductase activity"/>
    <property type="evidence" value="ECO:0007669"/>
    <property type="project" value="UniProtKB-KW"/>
</dbReference>
<evidence type="ECO:0000313" key="3">
    <source>
        <dbReference type="Proteomes" id="UP000824998"/>
    </source>
</evidence>
<dbReference type="PRINTS" id="PR00081">
    <property type="entry name" value="GDHRDH"/>
</dbReference>
<dbReference type="EMBL" id="MU251664">
    <property type="protein sequence ID" value="KAG9230532.1"/>
    <property type="molecule type" value="Genomic_DNA"/>
</dbReference>
<keyword evidence="1" id="KW-0560">Oxidoreductase</keyword>
<dbReference type="PANTHER" id="PTHR43157:SF31">
    <property type="entry name" value="PHOSPHATIDYLINOSITOL-GLYCAN BIOSYNTHESIS CLASS F PROTEIN"/>
    <property type="match status" value="1"/>
</dbReference>
<sequence>MGNGQSISSVLTQILPPKPLFTVKDVPTLEGKVYIVTGSNTGVGKALAQILYSKNAKVYVAARSKEKAERAIEDIVSAHPKSTGQLVFLKIDLSDLTTIKASVNEFLSKETLLHVLFNNAGVMMPPKGSRSAQGFEIHLGVNNLGTFLFTKLLTPILASTVKSELPNAVRVVWVSSSGTEIFGLKNVGVDMDNLDFHNDLRDIEKYSVSKIGNYLHAVEYAKRYKAEGIVSCALNPGNLKSDLARDSAWGYKILVALFGYPPVMGAHTELFAGLSPDVTLEKSGSWIIPFGRFQPIRPDLTNATKTEAEGGNGTGLKFWDWTEAQLKLHV</sequence>
<dbReference type="OrthoDB" id="191139at2759"/>
<dbReference type="Gene3D" id="3.40.50.720">
    <property type="entry name" value="NAD(P)-binding Rossmann-like Domain"/>
    <property type="match status" value="1"/>
</dbReference>
<evidence type="ECO:0000256" key="1">
    <source>
        <dbReference type="ARBA" id="ARBA00023002"/>
    </source>
</evidence>
<dbReference type="AlphaFoldDB" id="A0A9P8C218"/>
<accession>A0A9P8C218</accession>
<name>A0A9P8C218_9HELO</name>
<dbReference type="InterPro" id="IPR002347">
    <property type="entry name" value="SDR_fam"/>
</dbReference>
<protein>
    <recommendedName>
        <fullName evidence="4">Short-chain dehydrogenase</fullName>
    </recommendedName>
</protein>
<reference evidence="2" key="1">
    <citation type="journal article" date="2021" name="IMA Fungus">
        <title>Genomic characterization of three marine fungi, including Emericellopsis atlantica sp. nov. with signatures of a generalist lifestyle and marine biomass degradation.</title>
        <authorList>
            <person name="Hagestad O.C."/>
            <person name="Hou L."/>
            <person name="Andersen J.H."/>
            <person name="Hansen E.H."/>
            <person name="Altermark B."/>
            <person name="Li C."/>
            <person name="Kuhnert E."/>
            <person name="Cox R.J."/>
            <person name="Crous P.W."/>
            <person name="Spatafora J.W."/>
            <person name="Lail K."/>
            <person name="Amirebrahimi M."/>
            <person name="Lipzen A."/>
            <person name="Pangilinan J."/>
            <person name="Andreopoulos W."/>
            <person name="Hayes R.D."/>
            <person name="Ng V."/>
            <person name="Grigoriev I.V."/>
            <person name="Jackson S.A."/>
            <person name="Sutton T.D.S."/>
            <person name="Dobson A.D.W."/>
            <person name="Rama T."/>
        </authorList>
    </citation>
    <scope>NUCLEOTIDE SEQUENCE</scope>
    <source>
        <strain evidence="2">TRa018bII</strain>
    </source>
</reference>
<dbReference type="InterPro" id="IPR036291">
    <property type="entry name" value="NAD(P)-bd_dom_sf"/>
</dbReference>
<dbReference type="SUPFAM" id="SSF51735">
    <property type="entry name" value="NAD(P)-binding Rossmann-fold domains"/>
    <property type="match status" value="1"/>
</dbReference>
<dbReference type="Pfam" id="PF00106">
    <property type="entry name" value="adh_short"/>
    <property type="match status" value="1"/>
</dbReference>
<dbReference type="PANTHER" id="PTHR43157">
    <property type="entry name" value="PHOSPHATIDYLINOSITOL-GLYCAN BIOSYNTHESIS CLASS F PROTEIN-RELATED"/>
    <property type="match status" value="1"/>
</dbReference>
<evidence type="ECO:0008006" key="4">
    <source>
        <dbReference type="Google" id="ProtNLM"/>
    </source>
</evidence>
<proteinExistence type="predicted"/>
<organism evidence="2 3">
    <name type="scientific">Amylocarpus encephaloides</name>
    <dbReference type="NCBI Taxonomy" id="45428"/>
    <lineage>
        <taxon>Eukaryota</taxon>
        <taxon>Fungi</taxon>
        <taxon>Dikarya</taxon>
        <taxon>Ascomycota</taxon>
        <taxon>Pezizomycotina</taxon>
        <taxon>Leotiomycetes</taxon>
        <taxon>Helotiales</taxon>
        <taxon>Helotiales incertae sedis</taxon>
        <taxon>Amylocarpus</taxon>
    </lineage>
</organism>
<gene>
    <name evidence="2" type="ORF">BJ875DRAFT_471927</name>
</gene>
<comment type="caution">
    <text evidence="2">The sequence shown here is derived from an EMBL/GenBank/DDBJ whole genome shotgun (WGS) entry which is preliminary data.</text>
</comment>
<dbReference type="Proteomes" id="UP000824998">
    <property type="component" value="Unassembled WGS sequence"/>
</dbReference>